<feature type="domain" description="KilA-N DNA-binding" evidence="1">
    <location>
        <begin position="27"/>
        <end position="110"/>
    </location>
</feature>
<dbReference type="Pfam" id="PF10543">
    <property type="entry name" value="ORF6N"/>
    <property type="match status" value="1"/>
</dbReference>
<dbReference type="EMBL" id="JAARWW010000005">
    <property type="protein sequence ID" value="MBC2004677.1"/>
    <property type="molecule type" value="Genomic_DNA"/>
</dbReference>
<organism evidence="2 3">
    <name type="scientific">Listeria booriae</name>
    <dbReference type="NCBI Taxonomy" id="1552123"/>
    <lineage>
        <taxon>Bacteria</taxon>
        <taxon>Bacillati</taxon>
        <taxon>Bacillota</taxon>
        <taxon>Bacilli</taxon>
        <taxon>Bacillales</taxon>
        <taxon>Listeriaceae</taxon>
        <taxon>Listeria</taxon>
    </lineage>
</organism>
<gene>
    <name evidence="2" type="ORF">HCA78_12910</name>
</gene>
<dbReference type="Proteomes" id="UP000546806">
    <property type="component" value="Unassembled WGS sequence"/>
</dbReference>
<proteinExistence type="predicted"/>
<protein>
    <submittedName>
        <fullName evidence="2">ORF6N domain-containing protein</fullName>
    </submittedName>
</protein>
<reference evidence="2 3" key="1">
    <citation type="submission" date="2020-03" db="EMBL/GenBank/DDBJ databases">
        <title>Soil Listeria distribution.</title>
        <authorList>
            <person name="Liao J."/>
            <person name="Wiedmann M."/>
        </authorList>
    </citation>
    <scope>NUCLEOTIDE SEQUENCE [LARGE SCALE GENOMIC DNA]</scope>
    <source>
        <strain evidence="2 3">FSL L7-0435</strain>
    </source>
</reference>
<evidence type="ECO:0000313" key="2">
    <source>
        <dbReference type="EMBL" id="MBC2004677.1"/>
    </source>
</evidence>
<evidence type="ECO:0000313" key="3">
    <source>
        <dbReference type="Proteomes" id="UP000546806"/>
    </source>
</evidence>
<dbReference type="AlphaFoldDB" id="A0A842D425"/>
<sequence>MTNLKVIGKQHLGKFEFTGIEGGFGEGKRAMTVKDIAKIHGKEVKHVNELINRNIKRFHNYIDILDLKVVVQNDHNFIRLTDFGLSNMQISKSPNIYLLSERGYSKLLKILEDDTAWEIYDHLVDNYFSMREQLETSNLSPELQMVSGLFKALANQELATKQLATKVDDMKEILSVNSNEWREKVNSILKRIANNIGGAEPYRSVVNMSYERFESRAHCDLNRRLENRKTKMAAKGLSKTSIQKLNKLDCISEDKRLIEIYLSIVKEMAIQFGINAKELEELKVV</sequence>
<accession>A0A842D425</accession>
<dbReference type="RefSeq" id="WP_185533685.1">
    <property type="nucleotide sequence ID" value="NZ_JAARWW010000005.1"/>
</dbReference>
<name>A0A842D425_9LIST</name>
<dbReference type="InterPro" id="IPR018873">
    <property type="entry name" value="KilA-N_DNA-bd_domain"/>
</dbReference>
<evidence type="ECO:0000259" key="1">
    <source>
        <dbReference type="Pfam" id="PF10543"/>
    </source>
</evidence>
<comment type="caution">
    <text evidence="2">The sequence shown here is derived from an EMBL/GenBank/DDBJ whole genome shotgun (WGS) entry which is preliminary data.</text>
</comment>